<gene>
    <name evidence="2" type="primary">Acey_s0047.g1493</name>
    <name evidence="1" type="synonym">Acey_s0243.g3488</name>
    <name evidence="2" type="ORF">Y032_0047g1493</name>
    <name evidence="1" type="ORF">Y032_0243g3488</name>
</gene>
<evidence type="ECO:0000313" key="1">
    <source>
        <dbReference type="EMBL" id="EYB88663.1"/>
    </source>
</evidence>
<reference evidence="3" key="2">
    <citation type="journal article" date="2015" name="Nat. Genet.">
        <title>The genome and transcriptome of the zoonotic hookworm Ancylostoma ceylanicum identify infection-specific gene families.</title>
        <authorList>
            <person name="Schwarz E.M."/>
            <person name="Hu Y."/>
            <person name="Antoshechkin I."/>
            <person name="Miller M.M."/>
            <person name="Sternberg P.W."/>
            <person name="Aroian R.V."/>
        </authorList>
    </citation>
    <scope>NUCLEOTIDE SEQUENCE</scope>
    <source>
        <strain evidence="3">HY135</strain>
    </source>
</reference>
<proteinExistence type="predicted"/>
<dbReference type="EMBL" id="JARK01001383">
    <property type="protein sequence ID" value="EYC12459.1"/>
    <property type="molecule type" value="Genomic_DNA"/>
</dbReference>
<protein>
    <submittedName>
        <fullName evidence="2">Uncharacterized protein</fullName>
    </submittedName>
</protein>
<dbReference type="Proteomes" id="UP000024635">
    <property type="component" value="Unassembled WGS sequence"/>
</dbReference>
<name>A0A016UAX2_9BILA</name>
<reference evidence="2" key="1">
    <citation type="submission" date="2014-02" db="EMBL/GenBank/DDBJ databases">
        <title>The genome and transcriptome of the zoonotic hookworm Ancylostoma ceylanicum reveal infection-specific gene families.</title>
        <authorList>
            <person name="Schwarz E.M."/>
            <person name="Hu Y."/>
            <person name="Antoshechkin I."/>
            <person name="Miller M.M."/>
            <person name="Sternberg P.W."/>
            <person name="Aroian R.V."/>
        </authorList>
    </citation>
    <scope>NUCLEOTIDE SEQUENCE</scope>
    <source>
        <strain evidence="2">HY135</strain>
    </source>
</reference>
<dbReference type="EMBL" id="JARK01001579">
    <property type="protein sequence ID" value="EYB88663.1"/>
    <property type="molecule type" value="Genomic_DNA"/>
</dbReference>
<accession>A0A016UAX2</accession>
<comment type="caution">
    <text evidence="2">The sequence shown here is derived from an EMBL/GenBank/DDBJ whole genome shotgun (WGS) entry which is preliminary data.</text>
</comment>
<evidence type="ECO:0000313" key="2">
    <source>
        <dbReference type="EMBL" id="EYC12459.1"/>
    </source>
</evidence>
<organism evidence="2 3">
    <name type="scientific">Ancylostoma ceylanicum</name>
    <dbReference type="NCBI Taxonomy" id="53326"/>
    <lineage>
        <taxon>Eukaryota</taxon>
        <taxon>Metazoa</taxon>
        <taxon>Ecdysozoa</taxon>
        <taxon>Nematoda</taxon>
        <taxon>Chromadorea</taxon>
        <taxon>Rhabditida</taxon>
        <taxon>Rhabditina</taxon>
        <taxon>Rhabditomorpha</taxon>
        <taxon>Strongyloidea</taxon>
        <taxon>Ancylostomatidae</taxon>
        <taxon>Ancylostomatinae</taxon>
        <taxon>Ancylostoma</taxon>
    </lineage>
</organism>
<keyword evidence="3" id="KW-1185">Reference proteome</keyword>
<dbReference type="AlphaFoldDB" id="A0A016UAX2"/>
<sequence>MRGVLQLIYLRKLIPCCTFLPFYKSHYSYVDSIPYFLLENLETRMSLILRGTDREGTYDFILLEQMYHKKGESLRFKGLRVA</sequence>
<evidence type="ECO:0000313" key="3">
    <source>
        <dbReference type="Proteomes" id="UP000024635"/>
    </source>
</evidence>